<protein>
    <recommendedName>
        <fullName evidence="4">Oxidation resistance protein 1</fullName>
    </recommendedName>
</protein>
<dbReference type="WBParaSite" id="jg13368">
    <property type="protein sequence ID" value="jg13368"/>
    <property type="gene ID" value="jg13368"/>
</dbReference>
<evidence type="ECO:0000256" key="4">
    <source>
        <dbReference type="ARBA" id="ARBA00040604"/>
    </source>
</evidence>
<dbReference type="AlphaFoldDB" id="A0A915CWL3"/>
<feature type="region of interest" description="Disordered" evidence="5">
    <location>
        <begin position="1"/>
        <end position="69"/>
    </location>
</feature>
<dbReference type="GO" id="GO:0006979">
    <property type="term" value="P:response to oxidative stress"/>
    <property type="evidence" value="ECO:0007669"/>
    <property type="project" value="TreeGrafter"/>
</dbReference>
<evidence type="ECO:0000259" key="6">
    <source>
        <dbReference type="PROSITE" id="PS51886"/>
    </source>
</evidence>
<dbReference type="GO" id="GO:0005739">
    <property type="term" value="C:mitochondrion"/>
    <property type="evidence" value="ECO:0007669"/>
    <property type="project" value="UniProtKB-SubCell"/>
</dbReference>
<evidence type="ECO:0000313" key="8">
    <source>
        <dbReference type="WBParaSite" id="jg13368"/>
    </source>
</evidence>
<proteinExistence type="inferred from homology"/>
<dbReference type="PANTHER" id="PTHR23354">
    <property type="entry name" value="NUCLEOLAR PROTEIN 7/ESTROGEN RECEPTOR COACTIVATOR-RELATED"/>
    <property type="match status" value="1"/>
</dbReference>
<evidence type="ECO:0000256" key="3">
    <source>
        <dbReference type="ARBA" id="ARBA00023128"/>
    </source>
</evidence>
<comment type="similarity">
    <text evidence="2">Belongs to the OXR1 family.</text>
</comment>
<evidence type="ECO:0000256" key="2">
    <source>
        <dbReference type="ARBA" id="ARBA00009540"/>
    </source>
</evidence>
<name>A0A915CWL3_9BILA</name>
<dbReference type="Pfam" id="PF07534">
    <property type="entry name" value="TLD"/>
    <property type="match status" value="1"/>
</dbReference>
<feature type="compositionally biased region" description="Polar residues" evidence="5">
    <location>
        <begin position="16"/>
        <end position="52"/>
    </location>
</feature>
<dbReference type="InterPro" id="IPR006571">
    <property type="entry name" value="TLDc_dom"/>
</dbReference>
<evidence type="ECO:0000256" key="1">
    <source>
        <dbReference type="ARBA" id="ARBA00004173"/>
    </source>
</evidence>
<keyword evidence="7" id="KW-1185">Reference proteome</keyword>
<sequence>MFPSLNLSAFHPTAGQRASTGSSTNASSMCSLTSGDESMSGTSSRRNTNTANGCAKKPTESGSSRRTSAFLTPFSSTSSLLMQAAAAADFSSAQVRRISMPFHKVGNSAAARRLSHIVSSVGDAVNQELMLFGDKPSSQPPFGPGADLNREWEIVTVRELCRRLSLEDSFEPSEMPLPEGSQTSQVFDEFMIRQIVDILPPRAEGYPWVKIYSSEKHGFSLATLYRKIDVNGHVFGAVASTALRPNEHYYGTGDSCILFRFTGEFPHTRELRSYTWTGDNQFFINATKDFLSMGAGGGHYGLWLDADLNHGRSQKCATFDNEPLAGGTDEDFVVQFVEAYGFSMS</sequence>
<dbReference type="GO" id="GO:0005634">
    <property type="term" value="C:nucleus"/>
    <property type="evidence" value="ECO:0007669"/>
    <property type="project" value="TreeGrafter"/>
</dbReference>
<keyword evidence="3" id="KW-0496">Mitochondrion</keyword>
<dbReference type="PANTHER" id="PTHR23354:SF62">
    <property type="entry name" value="MUSTARD, ISOFORM V"/>
    <property type="match status" value="1"/>
</dbReference>
<evidence type="ECO:0000313" key="7">
    <source>
        <dbReference type="Proteomes" id="UP000887574"/>
    </source>
</evidence>
<dbReference type="PROSITE" id="PS51886">
    <property type="entry name" value="TLDC"/>
    <property type="match status" value="1"/>
</dbReference>
<feature type="domain" description="TLDc" evidence="6">
    <location>
        <begin position="185"/>
        <end position="343"/>
    </location>
</feature>
<dbReference type="SMART" id="SM00584">
    <property type="entry name" value="TLDc"/>
    <property type="match status" value="1"/>
</dbReference>
<reference evidence="8" key="1">
    <citation type="submission" date="2022-11" db="UniProtKB">
        <authorList>
            <consortium name="WormBaseParasite"/>
        </authorList>
    </citation>
    <scope>IDENTIFICATION</scope>
</reference>
<organism evidence="7 8">
    <name type="scientific">Ditylenchus dipsaci</name>
    <dbReference type="NCBI Taxonomy" id="166011"/>
    <lineage>
        <taxon>Eukaryota</taxon>
        <taxon>Metazoa</taxon>
        <taxon>Ecdysozoa</taxon>
        <taxon>Nematoda</taxon>
        <taxon>Chromadorea</taxon>
        <taxon>Rhabditida</taxon>
        <taxon>Tylenchina</taxon>
        <taxon>Tylenchomorpha</taxon>
        <taxon>Sphaerularioidea</taxon>
        <taxon>Anguinidae</taxon>
        <taxon>Anguininae</taxon>
        <taxon>Ditylenchus</taxon>
    </lineage>
</organism>
<evidence type="ECO:0000256" key="5">
    <source>
        <dbReference type="SAM" id="MobiDB-lite"/>
    </source>
</evidence>
<comment type="subcellular location">
    <subcellularLocation>
        <location evidence="1">Mitochondrion</location>
    </subcellularLocation>
</comment>
<dbReference type="Proteomes" id="UP000887574">
    <property type="component" value="Unplaced"/>
</dbReference>
<accession>A0A915CWL3</accession>